<dbReference type="SUPFAM" id="SSF141678">
    <property type="entry name" value="MAL13P1.257-like"/>
    <property type="match status" value="1"/>
</dbReference>
<evidence type="ECO:0000256" key="3">
    <source>
        <dbReference type="ARBA" id="ARBA00022833"/>
    </source>
</evidence>
<evidence type="ECO:0000313" key="4">
    <source>
        <dbReference type="EMBL" id="VEN57669.1"/>
    </source>
</evidence>
<dbReference type="PANTHER" id="PTHR12857:SF0">
    <property type="entry name" value="CXXC MOTIF CONTAINING ZINC BINDING PROTEIN"/>
    <property type="match status" value="1"/>
</dbReference>
<dbReference type="Pfam" id="PF05907">
    <property type="entry name" value="CXXC_Zn-b_euk"/>
    <property type="match status" value="1"/>
</dbReference>
<comment type="similarity">
    <text evidence="1">Belongs to the UPF0587 family.</text>
</comment>
<dbReference type="AlphaFoldDB" id="A0A653DBT8"/>
<organism evidence="4 5">
    <name type="scientific">Callosobruchus maculatus</name>
    <name type="common">Southern cowpea weevil</name>
    <name type="synonym">Pulse bruchid</name>
    <dbReference type="NCBI Taxonomy" id="64391"/>
    <lineage>
        <taxon>Eukaryota</taxon>
        <taxon>Metazoa</taxon>
        <taxon>Ecdysozoa</taxon>
        <taxon>Arthropoda</taxon>
        <taxon>Hexapoda</taxon>
        <taxon>Insecta</taxon>
        <taxon>Pterygota</taxon>
        <taxon>Neoptera</taxon>
        <taxon>Endopterygota</taxon>
        <taxon>Coleoptera</taxon>
        <taxon>Polyphaga</taxon>
        <taxon>Cucujiformia</taxon>
        <taxon>Chrysomeloidea</taxon>
        <taxon>Chrysomelidae</taxon>
        <taxon>Bruchinae</taxon>
        <taxon>Bruchini</taxon>
        <taxon>Callosobruchus</taxon>
    </lineage>
</organism>
<evidence type="ECO:0000256" key="2">
    <source>
        <dbReference type="ARBA" id="ARBA00022723"/>
    </source>
</evidence>
<sequence length="160" mass="17875">MVKIALQINAALEGVGELKTNHPNHNFLLKLACTGCGETSEKWHDICESQKYPGKTGRSESNYIAKCKLCGRENNIDIIPGSNVSYSNDDQGKFKSIVTFDCRGIKPVEFTPGEGWIVTAESGQVFENVNLTEKEWVEYDTKNQQSISIFDFESSFVNVK</sequence>
<keyword evidence="3" id="KW-0862">Zinc</keyword>
<proteinExistence type="inferred from homology"/>
<evidence type="ECO:0000313" key="5">
    <source>
        <dbReference type="Proteomes" id="UP000410492"/>
    </source>
</evidence>
<dbReference type="EMBL" id="CAACVG010011245">
    <property type="protein sequence ID" value="VEN57669.1"/>
    <property type="molecule type" value="Genomic_DNA"/>
</dbReference>
<dbReference type="Proteomes" id="UP000410492">
    <property type="component" value="Unassembled WGS sequence"/>
</dbReference>
<dbReference type="GO" id="GO:0008270">
    <property type="term" value="F:zinc ion binding"/>
    <property type="evidence" value="ECO:0007669"/>
    <property type="project" value="TreeGrafter"/>
</dbReference>
<protein>
    <submittedName>
        <fullName evidence="4">Uncharacterized protein</fullName>
    </submittedName>
</protein>
<keyword evidence="5" id="KW-1185">Reference proteome</keyword>
<dbReference type="OrthoDB" id="10248838at2759"/>
<keyword evidence="2" id="KW-0479">Metal-binding</keyword>
<dbReference type="InterPro" id="IPR008584">
    <property type="entry name" value="CXXC_Zn-binding_euk"/>
</dbReference>
<gene>
    <name evidence="4" type="ORF">CALMAC_LOCUS16247</name>
</gene>
<name>A0A653DBT8_CALMS</name>
<reference evidence="4 5" key="1">
    <citation type="submission" date="2019-01" db="EMBL/GenBank/DDBJ databases">
        <authorList>
            <person name="Sayadi A."/>
        </authorList>
    </citation>
    <scope>NUCLEOTIDE SEQUENCE [LARGE SCALE GENOMIC DNA]</scope>
</reference>
<accession>A0A653DBT8</accession>
<dbReference type="PANTHER" id="PTHR12857">
    <property type="entry name" value="CXXC MOTIF CONTAINING ZINC BINDING PROTEIN"/>
    <property type="match status" value="1"/>
</dbReference>
<evidence type="ECO:0000256" key="1">
    <source>
        <dbReference type="ARBA" id="ARBA00007818"/>
    </source>
</evidence>